<feature type="region of interest" description="Disordered" evidence="1">
    <location>
        <begin position="429"/>
        <end position="449"/>
    </location>
</feature>
<dbReference type="AlphaFoldDB" id="A0A6H5I8T9"/>
<feature type="compositionally biased region" description="Low complexity" evidence="1">
    <location>
        <begin position="357"/>
        <end position="372"/>
    </location>
</feature>
<name>A0A6H5I8T9_9HYME</name>
<evidence type="ECO:0000313" key="2">
    <source>
        <dbReference type="EMBL" id="CAB0033007.1"/>
    </source>
</evidence>
<dbReference type="OrthoDB" id="7693257at2759"/>
<reference evidence="2 3" key="1">
    <citation type="submission" date="2020-02" db="EMBL/GenBank/DDBJ databases">
        <authorList>
            <person name="Ferguson B K."/>
        </authorList>
    </citation>
    <scope>NUCLEOTIDE SEQUENCE [LARGE SCALE GENOMIC DNA]</scope>
</reference>
<dbReference type="Proteomes" id="UP000479190">
    <property type="component" value="Unassembled WGS sequence"/>
</dbReference>
<gene>
    <name evidence="2" type="ORF">TBRA_LOCUS4930</name>
</gene>
<evidence type="ECO:0000313" key="3">
    <source>
        <dbReference type="Proteomes" id="UP000479190"/>
    </source>
</evidence>
<feature type="compositionally biased region" description="Polar residues" evidence="1">
    <location>
        <begin position="373"/>
        <end position="388"/>
    </location>
</feature>
<accession>A0A6H5I8T9</accession>
<keyword evidence="3" id="KW-1185">Reference proteome</keyword>
<sequence length="449" mass="51116">MLENNRVDRGEDISWKRSVISARCVGPPKRATTHTHGVGIACEKRLELETIKTTRSVYIRYASVNVLLRGRNVRSLFSVLLYACCRGRGGFFFLSATLKRKRTRGRGVECSLVARVHYYMCLKESGSSAHFRALLRCQQCDYANEYSNRHLYLRESFNTKKRISRSQYCLYIGTRHMHKNTRRASRIYTVKIYLTSSSANIRSRAIHLIHIHTCLSGAFQWISGIRFTDEGRDKSSELLAHTPAKTHPRGSQNLDANPKQRHVLHKNELRAIAAKEPNERTSKQTTATPTYQSQVASVPSSLFGSLFDDVDDMRTGIEDDIKRMNDNIQKNVQKQLDQANKRVAEAIKNAKNGTQTSSGGSYNFFSSNNNMSVTSRRGGSRTVQSGTDAQGRPYYNEMEDLVIGKKLFHTERKYNPKTKKIDLTTYTKDLEDPNAQPVYIDPQSVPRDE</sequence>
<protein>
    <submittedName>
        <fullName evidence="2">Uncharacterized protein</fullName>
    </submittedName>
</protein>
<feature type="compositionally biased region" description="Polar residues" evidence="1">
    <location>
        <begin position="283"/>
        <end position="294"/>
    </location>
</feature>
<organism evidence="2 3">
    <name type="scientific">Trichogramma brassicae</name>
    <dbReference type="NCBI Taxonomy" id="86971"/>
    <lineage>
        <taxon>Eukaryota</taxon>
        <taxon>Metazoa</taxon>
        <taxon>Ecdysozoa</taxon>
        <taxon>Arthropoda</taxon>
        <taxon>Hexapoda</taxon>
        <taxon>Insecta</taxon>
        <taxon>Pterygota</taxon>
        <taxon>Neoptera</taxon>
        <taxon>Endopterygota</taxon>
        <taxon>Hymenoptera</taxon>
        <taxon>Apocrita</taxon>
        <taxon>Proctotrupomorpha</taxon>
        <taxon>Chalcidoidea</taxon>
        <taxon>Trichogrammatidae</taxon>
        <taxon>Trichogramma</taxon>
    </lineage>
</organism>
<dbReference type="EMBL" id="CADCXV010000695">
    <property type="protein sequence ID" value="CAB0033007.1"/>
    <property type="molecule type" value="Genomic_DNA"/>
</dbReference>
<feature type="region of interest" description="Disordered" evidence="1">
    <location>
        <begin position="350"/>
        <end position="392"/>
    </location>
</feature>
<evidence type="ECO:0000256" key="1">
    <source>
        <dbReference type="SAM" id="MobiDB-lite"/>
    </source>
</evidence>
<proteinExistence type="predicted"/>
<feature type="region of interest" description="Disordered" evidence="1">
    <location>
        <begin position="273"/>
        <end position="294"/>
    </location>
</feature>